<organism evidence="5 6">
    <name type="scientific">Candidatus Merdivivens faecigallinarum</name>
    <dbReference type="NCBI Taxonomy" id="2840871"/>
    <lineage>
        <taxon>Bacteria</taxon>
        <taxon>Pseudomonadati</taxon>
        <taxon>Bacteroidota</taxon>
        <taxon>Bacteroidia</taxon>
        <taxon>Bacteroidales</taxon>
        <taxon>Muribaculaceae</taxon>
        <taxon>Muribaculaceae incertae sedis</taxon>
        <taxon>Candidatus Merdivivens</taxon>
    </lineage>
</organism>
<reference evidence="5" key="2">
    <citation type="journal article" date="2021" name="PeerJ">
        <title>Extensive microbial diversity within the chicken gut microbiome revealed by metagenomics and culture.</title>
        <authorList>
            <person name="Gilroy R."/>
            <person name="Ravi A."/>
            <person name="Getino M."/>
            <person name="Pursley I."/>
            <person name="Horton D.L."/>
            <person name="Alikhan N.F."/>
            <person name="Baker D."/>
            <person name="Gharbi K."/>
            <person name="Hall N."/>
            <person name="Watson M."/>
            <person name="Adriaenssens E.M."/>
            <person name="Foster-Nyarko E."/>
            <person name="Jarju S."/>
            <person name="Secka A."/>
            <person name="Antonio M."/>
            <person name="Oren A."/>
            <person name="Chaudhuri R.R."/>
            <person name="La Ragione R."/>
            <person name="Hildebrand F."/>
            <person name="Pallen M.J."/>
        </authorList>
    </citation>
    <scope>NUCLEOTIDE SEQUENCE</scope>
    <source>
        <strain evidence="5">B3-2255</strain>
    </source>
</reference>
<keyword evidence="3" id="KW-0342">GTP-binding</keyword>
<dbReference type="SUPFAM" id="SSF50447">
    <property type="entry name" value="Translation proteins"/>
    <property type="match status" value="1"/>
</dbReference>
<evidence type="ECO:0000256" key="1">
    <source>
        <dbReference type="ARBA" id="ARBA00004496"/>
    </source>
</evidence>
<dbReference type="Proteomes" id="UP000823772">
    <property type="component" value="Unassembled WGS sequence"/>
</dbReference>
<dbReference type="PANTHER" id="PTHR43381">
    <property type="entry name" value="TRANSLATION INITIATION FACTOR IF-2-RELATED"/>
    <property type="match status" value="1"/>
</dbReference>
<protein>
    <submittedName>
        <fullName evidence="5">Translation initiation factor IF-2</fullName>
    </submittedName>
</protein>
<evidence type="ECO:0000256" key="3">
    <source>
        <dbReference type="ARBA" id="ARBA00023134"/>
    </source>
</evidence>
<feature type="domain" description="Translation elongation factor EFTu-like" evidence="4">
    <location>
        <begin position="34"/>
        <end position="101"/>
    </location>
</feature>
<dbReference type="GO" id="GO:0003743">
    <property type="term" value="F:translation initiation factor activity"/>
    <property type="evidence" value="ECO:0007669"/>
    <property type="project" value="UniProtKB-KW"/>
</dbReference>
<dbReference type="GO" id="GO:0003924">
    <property type="term" value="F:GTPase activity"/>
    <property type="evidence" value="ECO:0007669"/>
    <property type="project" value="InterPro"/>
</dbReference>
<dbReference type="GO" id="GO:0005525">
    <property type="term" value="F:GTP binding"/>
    <property type="evidence" value="ECO:0007669"/>
    <property type="project" value="UniProtKB-KW"/>
</dbReference>
<dbReference type="PROSITE" id="PS01176">
    <property type="entry name" value="IF2"/>
    <property type="match status" value="1"/>
</dbReference>
<comment type="subcellular location">
    <subcellularLocation>
        <location evidence="1">Cytoplasm</location>
    </subcellularLocation>
</comment>
<evidence type="ECO:0000313" key="6">
    <source>
        <dbReference type="Proteomes" id="UP000823772"/>
    </source>
</evidence>
<evidence type="ECO:0000313" key="5">
    <source>
        <dbReference type="EMBL" id="MBO8481405.1"/>
    </source>
</evidence>
<comment type="caution">
    <text evidence="5">The sequence shown here is derived from an EMBL/GenBank/DDBJ whole genome shotgun (WGS) entry which is preliminary data.</text>
</comment>
<dbReference type="GO" id="GO:0005829">
    <property type="term" value="C:cytosol"/>
    <property type="evidence" value="ECO:0007669"/>
    <property type="project" value="TreeGrafter"/>
</dbReference>
<accession>A0A9D9J0H9</accession>
<sequence>EIKSGIEGMLAPVEKEEVTATAEVREIFKISKVGTIAGCMVKEGKLTRTAKVRVIRDGIVVYTGELGSLKRFKDDVKEVMAGYDCGLNINGYNDVKVGDIIEAYQIVEIKRTL</sequence>
<dbReference type="Gene3D" id="2.40.30.10">
    <property type="entry name" value="Translation factors"/>
    <property type="match status" value="1"/>
</dbReference>
<dbReference type="EMBL" id="JADILY010000053">
    <property type="protein sequence ID" value="MBO8481405.1"/>
    <property type="molecule type" value="Genomic_DNA"/>
</dbReference>
<gene>
    <name evidence="5" type="ORF">IAC87_02530</name>
</gene>
<keyword evidence="5" id="KW-0648">Protein biosynthesis</keyword>
<dbReference type="PANTHER" id="PTHR43381:SF5">
    <property type="entry name" value="TR-TYPE G DOMAIN-CONTAINING PROTEIN"/>
    <property type="match status" value="1"/>
</dbReference>
<name>A0A9D9J0H9_9BACT</name>
<dbReference type="AlphaFoldDB" id="A0A9D9J0H9"/>
<dbReference type="InterPro" id="IPR015760">
    <property type="entry name" value="TIF_IF2"/>
</dbReference>
<proteinExistence type="predicted"/>
<dbReference type="FunFam" id="2.40.30.10:FF:000008">
    <property type="entry name" value="Translation initiation factor IF-2"/>
    <property type="match status" value="1"/>
</dbReference>
<reference evidence="5" key="1">
    <citation type="submission" date="2020-10" db="EMBL/GenBank/DDBJ databases">
        <authorList>
            <person name="Gilroy R."/>
        </authorList>
    </citation>
    <scope>NUCLEOTIDE SEQUENCE</scope>
    <source>
        <strain evidence="5">B3-2255</strain>
    </source>
</reference>
<dbReference type="InterPro" id="IPR000178">
    <property type="entry name" value="TF_IF2_bacterial-like"/>
</dbReference>
<dbReference type="CDD" id="cd03692">
    <property type="entry name" value="mtIF2_IVc"/>
    <property type="match status" value="1"/>
</dbReference>
<dbReference type="InterPro" id="IPR004161">
    <property type="entry name" value="EFTu-like_2"/>
</dbReference>
<feature type="non-terminal residue" evidence="5">
    <location>
        <position position="1"/>
    </location>
</feature>
<evidence type="ECO:0000256" key="2">
    <source>
        <dbReference type="ARBA" id="ARBA00022741"/>
    </source>
</evidence>
<dbReference type="InterPro" id="IPR009000">
    <property type="entry name" value="Transl_B-barrel_sf"/>
</dbReference>
<evidence type="ECO:0000259" key="4">
    <source>
        <dbReference type="Pfam" id="PF03144"/>
    </source>
</evidence>
<dbReference type="Pfam" id="PF03144">
    <property type="entry name" value="GTP_EFTU_D2"/>
    <property type="match status" value="1"/>
</dbReference>
<keyword evidence="2" id="KW-0547">Nucleotide-binding</keyword>
<keyword evidence="5" id="KW-0396">Initiation factor</keyword>